<keyword evidence="2" id="KW-1185">Reference proteome</keyword>
<keyword evidence="1" id="KW-0808">Transferase</keyword>
<sequence length="228" mass="25623">MQLPVTPATTLWRSLRDEVRQHYRAGRIILAVDGTDGAGKTTFADHLAQVFAEDGSAVFRASIDGFHRPRAERYARGRTSPEGFYRDSFDYATFRRVLIEPFRDGGQTGGSTGFQLASFDHRRDAPVEAEWVTGPRDAVLIVDGVFLLRPELRGIWHWSVWLDVPIDVAAERVARRDGTDPDPWAASNARYREGQELYLQDADPRAEASAIVDNTDPAHPRRVWADSC</sequence>
<dbReference type="RefSeq" id="WP_322409461.1">
    <property type="nucleotide sequence ID" value="NZ_CP139779.1"/>
</dbReference>
<dbReference type="EMBL" id="CP139779">
    <property type="protein sequence ID" value="WQB69342.1"/>
    <property type="molecule type" value="Genomic_DNA"/>
</dbReference>
<reference evidence="1 2" key="1">
    <citation type="submission" date="2023-06" db="EMBL/GenBank/DDBJ databases">
        <title>Rock-solubilizing bacteria, Microbacterium invictum, promotes re-establishment of vegetation in rocky wasteland by accelerating rock bio-weathering and reshaping soil bacterial community.</title>
        <authorList>
            <person name="Liu C."/>
        </authorList>
    </citation>
    <scope>NUCLEOTIDE SEQUENCE [LARGE SCALE GENOMIC DNA]</scope>
    <source>
        <strain evidence="1 2">X-18</strain>
    </source>
</reference>
<proteinExistence type="predicted"/>
<evidence type="ECO:0000313" key="1">
    <source>
        <dbReference type="EMBL" id="WQB69342.1"/>
    </source>
</evidence>
<dbReference type="PANTHER" id="PTHR10285">
    <property type="entry name" value="URIDINE KINASE"/>
    <property type="match status" value="1"/>
</dbReference>
<organism evidence="1 2">
    <name type="scientific">Microbacterium invictum</name>
    <dbReference type="NCBI Taxonomy" id="515415"/>
    <lineage>
        <taxon>Bacteria</taxon>
        <taxon>Bacillati</taxon>
        <taxon>Actinomycetota</taxon>
        <taxon>Actinomycetes</taxon>
        <taxon>Micrococcales</taxon>
        <taxon>Microbacteriaceae</taxon>
        <taxon>Microbacterium</taxon>
    </lineage>
</organism>
<dbReference type="SUPFAM" id="SSF52540">
    <property type="entry name" value="P-loop containing nucleoside triphosphate hydrolases"/>
    <property type="match status" value="1"/>
</dbReference>
<dbReference type="InterPro" id="IPR027417">
    <property type="entry name" value="P-loop_NTPase"/>
</dbReference>
<name>A0ABZ0V6X2_9MICO</name>
<keyword evidence="1" id="KW-0418">Kinase</keyword>
<accession>A0ABZ0V6X2</accession>
<gene>
    <name evidence="1" type="ORF">T9R20_11580</name>
</gene>
<dbReference type="Proteomes" id="UP001324533">
    <property type="component" value="Chromosome"/>
</dbReference>
<protein>
    <submittedName>
        <fullName evidence="1">Uridine kinase</fullName>
    </submittedName>
</protein>
<dbReference type="GO" id="GO:0016301">
    <property type="term" value="F:kinase activity"/>
    <property type="evidence" value="ECO:0007669"/>
    <property type="project" value="UniProtKB-KW"/>
</dbReference>
<dbReference type="Gene3D" id="3.40.50.300">
    <property type="entry name" value="P-loop containing nucleotide triphosphate hydrolases"/>
    <property type="match status" value="1"/>
</dbReference>
<evidence type="ECO:0000313" key="2">
    <source>
        <dbReference type="Proteomes" id="UP001324533"/>
    </source>
</evidence>